<dbReference type="Proteomes" id="UP000762676">
    <property type="component" value="Unassembled WGS sequence"/>
</dbReference>
<reference evidence="3 4" key="1">
    <citation type="journal article" date="2021" name="Elife">
        <title>Chloroplast acquisition without the gene transfer in kleptoplastic sea slugs, Plakobranchus ocellatus.</title>
        <authorList>
            <person name="Maeda T."/>
            <person name="Takahashi S."/>
            <person name="Yoshida T."/>
            <person name="Shimamura S."/>
            <person name="Takaki Y."/>
            <person name="Nagai Y."/>
            <person name="Toyoda A."/>
            <person name="Suzuki Y."/>
            <person name="Arimoto A."/>
            <person name="Ishii H."/>
            <person name="Satoh N."/>
            <person name="Nishiyama T."/>
            <person name="Hasebe M."/>
            <person name="Maruyama T."/>
            <person name="Minagawa J."/>
            <person name="Obokata J."/>
            <person name="Shigenobu S."/>
        </authorList>
    </citation>
    <scope>NUCLEOTIDE SEQUENCE [LARGE SCALE GENOMIC DNA]</scope>
</reference>
<accession>A0AAV4ELE1</accession>
<evidence type="ECO:0000313" key="4">
    <source>
        <dbReference type="Proteomes" id="UP000762676"/>
    </source>
</evidence>
<feature type="region of interest" description="Disordered" evidence="1">
    <location>
        <begin position="1"/>
        <end position="32"/>
    </location>
</feature>
<feature type="compositionally biased region" description="Polar residues" evidence="1">
    <location>
        <begin position="17"/>
        <end position="32"/>
    </location>
</feature>
<comment type="caution">
    <text evidence="3">The sequence shown here is derived from an EMBL/GenBank/DDBJ whole genome shotgun (WGS) entry which is preliminary data.</text>
</comment>
<keyword evidence="2" id="KW-1133">Transmembrane helix</keyword>
<proteinExistence type="predicted"/>
<dbReference type="EMBL" id="BMAT01003747">
    <property type="protein sequence ID" value="GFR61624.1"/>
    <property type="molecule type" value="Genomic_DNA"/>
</dbReference>
<feature type="transmembrane region" description="Helical" evidence="2">
    <location>
        <begin position="132"/>
        <end position="154"/>
    </location>
</feature>
<evidence type="ECO:0000256" key="2">
    <source>
        <dbReference type="SAM" id="Phobius"/>
    </source>
</evidence>
<protein>
    <submittedName>
        <fullName evidence="3">Uncharacterized protein</fullName>
    </submittedName>
</protein>
<evidence type="ECO:0000313" key="3">
    <source>
        <dbReference type="EMBL" id="GFR61624.1"/>
    </source>
</evidence>
<sequence length="155" mass="16568">MVLHTVRRKHSTEEVTQRNQFPEESSRRNSAVGTQAVTTQAYRQMCHLHALTSPFSLSILYSLSFTHVFSVSIRSIPSPTSAFTSTSLCKLTERCPYDFSHVKIVVVEVVVPAAVVVVAAAAAAVVVVVVVVVVAVVVVVVVAAAVVLVLAVVVE</sequence>
<keyword evidence="2" id="KW-0472">Membrane</keyword>
<name>A0AAV4ELE1_9GAST</name>
<gene>
    <name evidence="3" type="ORF">ElyMa_001852100</name>
</gene>
<keyword evidence="2" id="KW-0812">Transmembrane</keyword>
<feature type="transmembrane region" description="Helical" evidence="2">
    <location>
        <begin position="104"/>
        <end position="126"/>
    </location>
</feature>
<organism evidence="3 4">
    <name type="scientific">Elysia marginata</name>
    <dbReference type="NCBI Taxonomy" id="1093978"/>
    <lineage>
        <taxon>Eukaryota</taxon>
        <taxon>Metazoa</taxon>
        <taxon>Spiralia</taxon>
        <taxon>Lophotrochozoa</taxon>
        <taxon>Mollusca</taxon>
        <taxon>Gastropoda</taxon>
        <taxon>Heterobranchia</taxon>
        <taxon>Euthyneura</taxon>
        <taxon>Panpulmonata</taxon>
        <taxon>Sacoglossa</taxon>
        <taxon>Placobranchoidea</taxon>
        <taxon>Plakobranchidae</taxon>
        <taxon>Elysia</taxon>
    </lineage>
</organism>
<feature type="compositionally biased region" description="Basic residues" evidence="1">
    <location>
        <begin position="1"/>
        <end position="10"/>
    </location>
</feature>
<dbReference type="AlphaFoldDB" id="A0AAV4ELE1"/>
<keyword evidence="4" id="KW-1185">Reference proteome</keyword>
<evidence type="ECO:0000256" key="1">
    <source>
        <dbReference type="SAM" id="MobiDB-lite"/>
    </source>
</evidence>